<name>A0ABV6A4I7_9PSEU</name>
<organism evidence="1 2">
    <name type="scientific">Allokutzneria oryzae</name>
    <dbReference type="NCBI Taxonomy" id="1378989"/>
    <lineage>
        <taxon>Bacteria</taxon>
        <taxon>Bacillati</taxon>
        <taxon>Actinomycetota</taxon>
        <taxon>Actinomycetes</taxon>
        <taxon>Pseudonocardiales</taxon>
        <taxon>Pseudonocardiaceae</taxon>
        <taxon>Allokutzneria</taxon>
    </lineage>
</organism>
<dbReference type="Proteomes" id="UP001589693">
    <property type="component" value="Unassembled WGS sequence"/>
</dbReference>
<evidence type="ECO:0000313" key="1">
    <source>
        <dbReference type="EMBL" id="MFB9906811.1"/>
    </source>
</evidence>
<evidence type="ECO:0000313" key="2">
    <source>
        <dbReference type="Proteomes" id="UP001589693"/>
    </source>
</evidence>
<comment type="caution">
    <text evidence="1">The sequence shown here is derived from an EMBL/GenBank/DDBJ whole genome shotgun (WGS) entry which is preliminary data.</text>
</comment>
<proteinExistence type="predicted"/>
<gene>
    <name evidence="1" type="ORF">ACFFQA_22985</name>
</gene>
<protein>
    <submittedName>
        <fullName evidence="1">Uncharacterized protein</fullName>
    </submittedName>
</protein>
<reference evidence="1 2" key="1">
    <citation type="submission" date="2024-09" db="EMBL/GenBank/DDBJ databases">
        <authorList>
            <person name="Sun Q."/>
            <person name="Mori K."/>
        </authorList>
    </citation>
    <scope>NUCLEOTIDE SEQUENCE [LARGE SCALE GENOMIC DNA]</scope>
    <source>
        <strain evidence="1 2">TBRC 7907</strain>
    </source>
</reference>
<keyword evidence="2" id="KW-1185">Reference proteome</keyword>
<accession>A0ABV6A4I7</accession>
<dbReference type="EMBL" id="JBHLZU010000018">
    <property type="protein sequence ID" value="MFB9906811.1"/>
    <property type="molecule type" value="Genomic_DNA"/>
</dbReference>
<dbReference type="RefSeq" id="WP_377855716.1">
    <property type="nucleotide sequence ID" value="NZ_JBHLZU010000018.1"/>
</dbReference>
<sequence length="137" mass="15017">MTVAVKERTPQFRHGSAHLWFRFADDNPCTGLAYWASRFDDLPYAVSLVVERQLGLSPREWDDLVAEREVAERVDCHGLFRLPLVLDRPLGSARTGVAGVGVCPDCWGTCEQIDTDGSLTGTVGAALVCSCSDGFVW</sequence>